<dbReference type="SUPFAM" id="SSF57756">
    <property type="entry name" value="Retrovirus zinc finger-like domains"/>
    <property type="match status" value="1"/>
</dbReference>
<dbReference type="OrthoDB" id="116216at2759"/>
<feature type="region of interest" description="Disordered" evidence="3">
    <location>
        <begin position="705"/>
        <end position="757"/>
    </location>
</feature>
<dbReference type="EMBL" id="CADCXU010002000">
    <property type="protein sequence ID" value="CAA9994556.1"/>
    <property type="molecule type" value="Genomic_DNA"/>
</dbReference>
<dbReference type="Proteomes" id="UP000479000">
    <property type="component" value="Unassembled WGS sequence"/>
</dbReference>
<dbReference type="PROSITE" id="PS50158">
    <property type="entry name" value="ZF_CCHC"/>
    <property type="match status" value="1"/>
</dbReference>
<evidence type="ECO:0000256" key="2">
    <source>
        <dbReference type="SAM" id="Coils"/>
    </source>
</evidence>
<dbReference type="AlphaFoldDB" id="A0A6H5FY99"/>
<feature type="compositionally biased region" description="Polar residues" evidence="3">
    <location>
        <begin position="726"/>
        <end position="745"/>
    </location>
</feature>
<dbReference type="Gene3D" id="4.10.60.10">
    <property type="entry name" value="Zinc finger, CCHC-type"/>
    <property type="match status" value="1"/>
</dbReference>
<dbReference type="GO" id="GO:0008270">
    <property type="term" value="F:zinc ion binding"/>
    <property type="evidence" value="ECO:0007669"/>
    <property type="project" value="UniProtKB-KW"/>
</dbReference>
<keyword evidence="1" id="KW-0479">Metal-binding</keyword>
<evidence type="ECO:0000256" key="3">
    <source>
        <dbReference type="SAM" id="MobiDB-lite"/>
    </source>
</evidence>
<evidence type="ECO:0000313" key="5">
    <source>
        <dbReference type="EMBL" id="CAA9994556.1"/>
    </source>
</evidence>
<reference evidence="5 6" key="1">
    <citation type="submission" date="2020-02" db="EMBL/GenBank/DDBJ databases">
        <authorList>
            <person name="Ferguson B K."/>
        </authorList>
    </citation>
    <scope>NUCLEOTIDE SEQUENCE [LARGE SCALE GENOMIC DNA]</scope>
</reference>
<sequence length="892" mass="101657">MRSRRDLPTLIRATRQRLVRSVRKGDRKAVLHPLGELDRSGGDSAGGIRDLARRTRGHARPVFERATCFWRSVVSNNTGLYQSTREMLHVPSVKITTSIACRLLINDIGYELSALALSMEKCRRRTSKFRYYRLSMAGEVIKNILNGEFNGIERSAALKKWIAKSNFQSPMEIKENQQKKKKFIIGILIIPLKNEYVNKSHEREKNSERFGRPLRDRRDSRTHFIAGLPLKAGRLATLAIGLFKGRRRFQKRYDVFENVERKQFSRSSPSECYLKAFIKYRHYRSFNNIQIQQNPLNYECRLCTRKNLRLYWADLYLPALKEAGSPSPEISRDCKGRRRDCCTRFQGLNMRWHKILNGYEKELSFGVGADSLKLRATDQTIEEIYELQESLEKKKEERCINNSLKLMRREKKLICCNSSVHGQATPEPRMVLEISGIDRAQFAMNADKPTGEPPDHDDVIPIEMDASGSGPGTPNVYSDSRDYIITLLESQNQQLSAQNLRLENLLQQTLSAPAKTNTAVKLPDFDPNREGEDPKSWCATVECCLDESARQGGCLVVTLGQALKGEAATWFTSIVGPDLTWDIFKSAFLAQWDATDTPSSVFFSFLRSQPKDTNESYVTYASRMIHKLTASWKELSHEEIAVAAVMGQLAQNDSRVRRLAHTESISSRERLLKELRVLLYKRPGEQNNEHSDGKKMRFGQSTPFFKQRSPAQSYPSGSRDGLPNPHFSSQRRTFQSFRPRSSTPQHGPPFRPPAIMNTPPKNDVTCFSCSAKGHISTQCPKKNPPAPPHKDRGQEKKVGLCQFNPVGTLIHKVLAIIRTDAVQKICSRGFRSRGRDHGQEGRVKYFTSTYCSSFRAYLNWSSYGSPCTKREIKRMSASLLRYFVNGQSSSGY</sequence>
<dbReference type="GO" id="GO:0003676">
    <property type="term" value="F:nucleic acid binding"/>
    <property type="evidence" value="ECO:0007669"/>
    <property type="project" value="InterPro"/>
</dbReference>
<evidence type="ECO:0000256" key="1">
    <source>
        <dbReference type="PROSITE-ProRule" id="PRU00047"/>
    </source>
</evidence>
<keyword evidence="6" id="KW-1185">Reference proteome</keyword>
<gene>
    <name evidence="5" type="ORF">NTEN_LOCUS1372</name>
</gene>
<feature type="compositionally biased region" description="Polar residues" evidence="3">
    <location>
        <begin position="705"/>
        <end position="716"/>
    </location>
</feature>
<dbReference type="SMART" id="SM00343">
    <property type="entry name" value="ZnF_C2HC"/>
    <property type="match status" value="1"/>
</dbReference>
<protein>
    <recommendedName>
        <fullName evidence="4">CCHC-type domain-containing protein</fullName>
    </recommendedName>
</protein>
<organism evidence="5 6">
    <name type="scientific">Nesidiocoris tenuis</name>
    <dbReference type="NCBI Taxonomy" id="355587"/>
    <lineage>
        <taxon>Eukaryota</taxon>
        <taxon>Metazoa</taxon>
        <taxon>Ecdysozoa</taxon>
        <taxon>Arthropoda</taxon>
        <taxon>Hexapoda</taxon>
        <taxon>Insecta</taxon>
        <taxon>Pterygota</taxon>
        <taxon>Neoptera</taxon>
        <taxon>Paraneoptera</taxon>
        <taxon>Hemiptera</taxon>
        <taxon>Heteroptera</taxon>
        <taxon>Panheteroptera</taxon>
        <taxon>Cimicomorpha</taxon>
        <taxon>Miridae</taxon>
        <taxon>Dicyphina</taxon>
        <taxon>Nesidiocoris</taxon>
    </lineage>
</organism>
<proteinExistence type="predicted"/>
<accession>A0A6H5FY99</accession>
<feature type="coiled-coil region" evidence="2">
    <location>
        <begin position="485"/>
        <end position="512"/>
    </location>
</feature>
<keyword evidence="2" id="KW-0175">Coiled coil</keyword>
<dbReference type="InterPro" id="IPR036875">
    <property type="entry name" value="Znf_CCHC_sf"/>
</dbReference>
<dbReference type="InterPro" id="IPR001878">
    <property type="entry name" value="Znf_CCHC"/>
</dbReference>
<keyword evidence="1" id="KW-0863">Zinc-finger</keyword>
<feature type="domain" description="CCHC-type" evidence="4">
    <location>
        <begin position="766"/>
        <end position="781"/>
    </location>
</feature>
<name>A0A6H5FY99_9HEMI</name>
<evidence type="ECO:0000259" key="4">
    <source>
        <dbReference type="PROSITE" id="PS50158"/>
    </source>
</evidence>
<evidence type="ECO:0000313" key="6">
    <source>
        <dbReference type="Proteomes" id="UP000479000"/>
    </source>
</evidence>
<keyword evidence="1" id="KW-0862">Zinc</keyword>